<dbReference type="AlphaFoldDB" id="A0A3B1DM43"/>
<dbReference type="EMBL" id="UOGK01000598">
    <property type="protein sequence ID" value="VAX41822.1"/>
    <property type="molecule type" value="Genomic_DNA"/>
</dbReference>
<feature type="non-terminal residue" evidence="1">
    <location>
        <position position="721"/>
    </location>
</feature>
<accession>A0A3B1DM43</accession>
<proteinExistence type="predicted"/>
<dbReference type="Gene3D" id="2.120.10.70">
    <property type="entry name" value="Fucose-specific lectin"/>
    <property type="match status" value="1"/>
</dbReference>
<gene>
    <name evidence="1" type="ORF">MNBD_PLANCTO03-34</name>
</gene>
<evidence type="ECO:0000313" key="1">
    <source>
        <dbReference type="EMBL" id="VAX41822.1"/>
    </source>
</evidence>
<protein>
    <submittedName>
        <fullName evidence="1">Uncharacterized protein</fullName>
    </submittedName>
</protein>
<name>A0A3B1DM43_9ZZZZ</name>
<organism evidence="1">
    <name type="scientific">hydrothermal vent metagenome</name>
    <dbReference type="NCBI Taxonomy" id="652676"/>
    <lineage>
        <taxon>unclassified sequences</taxon>
        <taxon>metagenomes</taxon>
        <taxon>ecological metagenomes</taxon>
    </lineage>
</organism>
<sequence length="721" mass="77611">MGHHQSKRRGVLQNRGRKIALRGGGTNGVAPCSSDARGLMEQLEPRIVLSTVYYEWVGVETLPGFAVEYGEPDAIAGMSENGRFMWSEAATDPADADTPYLVIDGEVRYLQEIESLSNLRVHAINSDGLVLATELTGEWERVLTTQIGDPTTRTYLDEYELVGDSGLDPTQAEPVALTDGDAVLVQTPVPDTGLMQLWIVDDREVSRLWEADPTLGDREYDWEHAGYGRLLVDTNAGDAVIGYRGGSESEIQPMLWSPQTGMMELADLTQVASINNDGTIFAKQDDRLVLWRDGDTEWTGTGDGTRDGEFGSASVPVGRAADGEQLWVNIRRGSWGSAITPYLSGGSPYRSVVVLERDEHDLGTSVALTESGVVHDGRAGWFAPIDPTDGATALAGARTYLWTRADTVTVAAQARRERGLTIALGRSEQLWSLSDEWTGTPDYFAGELIVNPWGGQDVVYRGPYGLQVSGEYRGVLGAEEVTSRVTGFFRPNGFIVVAGTTDAGELHIAFDYEFIFSSRYGSYYSQATVSLSEHLARRGLSTPAFASNLDSFATPWGAMNIVGLDDAGDLHAVWWSPGLGSPVWTTTNLSDITGAPKLVGNITASSTAWNGMQIMGTDERGHLVSIWWSPTSGGWKWADLTAEAGGGALEAGSIAGATTPWGAIEIIGRTAENELVTYWWAPGSDGWVFESITAQQVGDAPRITGPVSLVVANDGSQHIAG</sequence>
<dbReference type="SUPFAM" id="SSF89372">
    <property type="entry name" value="Fucose-specific lectin"/>
    <property type="match status" value="1"/>
</dbReference>
<reference evidence="1" key="1">
    <citation type="submission" date="2018-06" db="EMBL/GenBank/DDBJ databases">
        <authorList>
            <person name="Zhirakovskaya E."/>
        </authorList>
    </citation>
    <scope>NUCLEOTIDE SEQUENCE</scope>
</reference>